<dbReference type="EMBL" id="JRKL02001918">
    <property type="protein sequence ID" value="KAF3961339.1"/>
    <property type="molecule type" value="Genomic_DNA"/>
</dbReference>
<dbReference type="PANTHER" id="PTHR23236:SF102">
    <property type="entry name" value="POLYADENYLATE-BINDING PROTEIN 2-RELATED"/>
    <property type="match status" value="1"/>
</dbReference>
<feature type="region of interest" description="Disordered" evidence="3">
    <location>
        <begin position="1"/>
        <end position="23"/>
    </location>
</feature>
<dbReference type="AlphaFoldDB" id="A0A8J4RBZ9"/>
<evidence type="ECO:0008006" key="6">
    <source>
        <dbReference type="Google" id="ProtNLM"/>
    </source>
</evidence>
<comment type="caution">
    <text evidence="4">The sequence shown here is derived from an EMBL/GenBank/DDBJ whole genome shotgun (WGS) entry which is preliminary data.</text>
</comment>
<gene>
    <name evidence="4" type="ORF">CMV_014037</name>
</gene>
<reference evidence="4" key="1">
    <citation type="submission" date="2020-03" db="EMBL/GenBank/DDBJ databases">
        <title>Castanea mollissima Vanexum genome sequencing.</title>
        <authorList>
            <person name="Staton M."/>
        </authorList>
    </citation>
    <scope>NUCLEOTIDE SEQUENCE</scope>
    <source>
        <tissue evidence="4">Leaf</tissue>
    </source>
</reference>
<dbReference type="GO" id="GO:0008143">
    <property type="term" value="F:poly(A) binding"/>
    <property type="evidence" value="ECO:0007669"/>
    <property type="project" value="TreeGrafter"/>
</dbReference>
<evidence type="ECO:0000313" key="5">
    <source>
        <dbReference type="Proteomes" id="UP000737018"/>
    </source>
</evidence>
<dbReference type="InterPro" id="IPR035979">
    <property type="entry name" value="RBD_domain_sf"/>
</dbReference>
<keyword evidence="1" id="KW-0694">RNA-binding</keyword>
<sequence length="244" mass="27773">MEEEEHEVYGGEIPDEGEMEGDMDSHAADVDMSAADDDAVKELDEMKKRLKEMEEEAAALREMQAKVEKEMGAVQDPATAAASQANKEEADARSVFVGNGYFYSSSSLYISAGWFHCILWVDQSYSVYSGSVSLNPAFDILGLNVVLQVDYACTPEEVQQHFQSCEAVQEALVLNESELHGRQLKVLPKRTNVPGMKQFRPRRFNSYPGGFRFRRPYVPPYFYSPYGYGKAPRFRRSMRYMPYY</sequence>
<feature type="compositionally biased region" description="Acidic residues" evidence="3">
    <location>
        <begin position="13"/>
        <end position="22"/>
    </location>
</feature>
<keyword evidence="5" id="KW-1185">Reference proteome</keyword>
<keyword evidence="2" id="KW-0175">Coiled coil</keyword>
<accession>A0A8J4RBZ9</accession>
<dbReference type="PANTHER" id="PTHR23236">
    <property type="entry name" value="EUKARYOTIC TRANSLATION INITIATION FACTOR 4B/4H"/>
    <property type="match status" value="1"/>
</dbReference>
<proteinExistence type="predicted"/>
<evidence type="ECO:0000256" key="3">
    <source>
        <dbReference type="SAM" id="MobiDB-lite"/>
    </source>
</evidence>
<dbReference type="Proteomes" id="UP000737018">
    <property type="component" value="Unassembled WGS sequence"/>
</dbReference>
<dbReference type="OrthoDB" id="4726at2759"/>
<organism evidence="4 5">
    <name type="scientific">Castanea mollissima</name>
    <name type="common">Chinese chestnut</name>
    <dbReference type="NCBI Taxonomy" id="60419"/>
    <lineage>
        <taxon>Eukaryota</taxon>
        <taxon>Viridiplantae</taxon>
        <taxon>Streptophyta</taxon>
        <taxon>Embryophyta</taxon>
        <taxon>Tracheophyta</taxon>
        <taxon>Spermatophyta</taxon>
        <taxon>Magnoliopsida</taxon>
        <taxon>eudicotyledons</taxon>
        <taxon>Gunneridae</taxon>
        <taxon>Pentapetalae</taxon>
        <taxon>rosids</taxon>
        <taxon>fabids</taxon>
        <taxon>Fagales</taxon>
        <taxon>Fagaceae</taxon>
        <taxon>Castanea</taxon>
    </lineage>
</organism>
<evidence type="ECO:0000313" key="4">
    <source>
        <dbReference type="EMBL" id="KAF3961339.1"/>
    </source>
</evidence>
<dbReference type="SUPFAM" id="SSF54928">
    <property type="entry name" value="RNA-binding domain, RBD"/>
    <property type="match status" value="1"/>
</dbReference>
<protein>
    <recommendedName>
        <fullName evidence="6">Polyadenylate-binding protein 2</fullName>
    </recommendedName>
</protein>
<name>A0A8J4RBZ9_9ROSI</name>
<evidence type="ECO:0000256" key="2">
    <source>
        <dbReference type="SAM" id="Coils"/>
    </source>
</evidence>
<evidence type="ECO:0000256" key="1">
    <source>
        <dbReference type="ARBA" id="ARBA00022884"/>
    </source>
</evidence>
<feature type="coiled-coil region" evidence="2">
    <location>
        <begin position="36"/>
        <end position="70"/>
    </location>
</feature>